<dbReference type="AlphaFoldDB" id="A0A517N1E4"/>
<evidence type="ECO:0000256" key="1">
    <source>
        <dbReference type="SAM" id="Phobius"/>
    </source>
</evidence>
<evidence type="ECO:0000313" key="3">
    <source>
        <dbReference type="Proteomes" id="UP000319852"/>
    </source>
</evidence>
<reference evidence="2 3" key="1">
    <citation type="submission" date="2019-02" db="EMBL/GenBank/DDBJ databases">
        <title>Deep-cultivation of Planctomycetes and their phenomic and genomic characterization uncovers novel biology.</title>
        <authorList>
            <person name="Wiegand S."/>
            <person name="Jogler M."/>
            <person name="Boedeker C."/>
            <person name="Pinto D."/>
            <person name="Vollmers J."/>
            <person name="Rivas-Marin E."/>
            <person name="Kohn T."/>
            <person name="Peeters S.H."/>
            <person name="Heuer A."/>
            <person name="Rast P."/>
            <person name="Oberbeckmann S."/>
            <person name="Bunk B."/>
            <person name="Jeske O."/>
            <person name="Meyerdierks A."/>
            <person name="Storesund J.E."/>
            <person name="Kallscheuer N."/>
            <person name="Luecker S."/>
            <person name="Lage O.M."/>
            <person name="Pohl T."/>
            <person name="Merkel B.J."/>
            <person name="Hornburger P."/>
            <person name="Mueller R.-W."/>
            <person name="Bruemmer F."/>
            <person name="Labrenz M."/>
            <person name="Spormann A.M."/>
            <person name="Op den Camp H."/>
            <person name="Overmann J."/>
            <person name="Amann R."/>
            <person name="Jetten M.S.M."/>
            <person name="Mascher T."/>
            <person name="Medema M.H."/>
            <person name="Devos D.P."/>
            <person name="Kaster A.-K."/>
            <person name="Ovreas L."/>
            <person name="Rohde M."/>
            <person name="Galperin M.Y."/>
            <person name="Jogler C."/>
        </authorList>
    </citation>
    <scope>NUCLEOTIDE SEQUENCE [LARGE SCALE GENOMIC DNA]</scope>
    <source>
        <strain evidence="2 3">HG15A2</strain>
    </source>
</reference>
<keyword evidence="1" id="KW-1133">Transmembrane helix</keyword>
<dbReference type="Proteomes" id="UP000319852">
    <property type="component" value="Chromosome"/>
</dbReference>
<keyword evidence="1" id="KW-0812">Transmembrane</keyword>
<gene>
    <name evidence="2" type="ORF">HG15A2_43010</name>
</gene>
<protein>
    <submittedName>
        <fullName evidence="2">Uncharacterized protein</fullName>
    </submittedName>
</protein>
<dbReference type="KEGG" id="amob:HG15A2_43010"/>
<proteinExistence type="predicted"/>
<name>A0A517N1E4_9BACT</name>
<accession>A0A517N1E4</accession>
<organism evidence="2 3">
    <name type="scientific">Adhaeretor mobilis</name>
    <dbReference type="NCBI Taxonomy" id="1930276"/>
    <lineage>
        <taxon>Bacteria</taxon>
        <taxon>Pseudomonadati</taxon>
        <taxon>Planctomycetota</taxon>
        <taxon>Planctomycetia</taxon>
        <taxon>Pirellulales</taxon>
        <taxon>Lacipirellulaceae</taxon>
        <taxon>Adhaeretor</taxon>
    </lineage>
</organism>
<keyword evidence="3" id="KW-1185">Reference proteome</keyword>
<keyword evidence="1" id="KW-0472">Membrane</keyword>
<feature type="transmembrane region" description="Helical" evidence="1">
    <location>
        <begin position="21"/>
        <end position="38"/>
    </location>
</feature>
<sequence length="311" mass="33855">MRSNNGDGASAKLYQQRTDHSLITLPFIFYIISIVPVLKISLHCVLITLVLAHTAAFGVTIDPASPVGATNIRGGWNIKAWPTRFNTIGEAQDLNGHFDANILRIPMFATAHNADGSVGTSAYSTEVDAIRSVLAVNPDVEIFSGLKLQRANTFPAWVSEGAAQWPVETGGIFGNTVQRHSPDHYSTMVADYLTFIKREVINTTLGTQPFSTTPSCDGKGDPDDEPLYQAFVEGNSVQFWIVNADNTIFNRPIDQITGQLLTDAASVETTFYGAIDNDISLNEIFSLPVTFDADAQGFWVNVFPAQLVVII</sequence>
<dbReference type="EMBL" id="CP036263">
    <property type="protein sequence ID" value="QDT00959.1"/>
    <property type="molecule type" value="Genomic_DNA"/>
</dbReference>
<evidence type="ECO:0000313" key="2">
    <source>
        <dbReference type="EMBL" id="QDT00959.1"/>
    </source>
</evidence>